<organism evidence="2 3">
    <name type="scientific">Paenibacillus glycinis</name>
    <dbReference type="NCBI Taxonomy" id="2697035"/>
    <lineage>
        <taxon>Bacteria</taxon>
        <taxon>Bacillati</taxon>
        <taxon>Bacillota</taxon>
        <taxon>Bacilli</taxon>
        <taxon>Bacillales</taxon>
        <taxon>Paenibacillaceae</taxon>
        <taxon>Paenibacillus</taxon>
    </lineage>
</organism>
<keyword evidence="1" id="KW-1133">Transmembrane helix</keyword>
<protein>
    <submittedName>
        <fullName evidence="2">Uncharacterized protein</fullName>
    </submittedName>
</protein>
<name>A0ABW9XNP2_9BACL</name>
<dbReference type="EMBL" id="JAAAMV010000004">
    <property type="protein sequence ID" value="NBD24138.1"/>
    <property type="molecule type" value="Genomic_DNA"/>
</dbReference>
<comment type="caution">
    <text evidence="2">The sequence shown here is derived from an EMBL/GenBank/DDBJ whole genome shotgun (WGS) entry which is preliminary data.</text>
</comment>
<gene>
    <name evidence="2" type="ORF">GT019_09655</name>
</gene>
<keyword evidence="3" id="KW-1185">Reference proteome</keyword>
<accession>A0ABW9XNP2</accession>
<proteinExistence type="predicted"/>
<reference evidence="2 3" key="1">
    <citation type="submission" date="2020-01" db="EMBL/GenBank/DDBJ databases">
        <title>Paenibacillus soybeanensis sp. nov. isolated from the nodules of soybean (Glycine max(L.) Merr).</title>
        <authorList>
            <person name="Wang H."/>
        </authorList>
    </citation>
    <scope>NUCLEOTIDE SEQUENCE [LARGE SCALE GENOMIC DNA]</scope>
    <source>
        <strain evidence="2 3">T1</strain>
    </source>
</reference>
<feature type="transmembrane region" description="Helical" evidence="1">
    <location>
        <begin position="53"/>
        <end position="70"/>
    </location>
</feature>
<dbReference type="Proteomes" id="UP000665561">
    <property type="component" value="Unassembled WGS sequence"/>
</dbReference>
<keyword evidence="1" id="KW-0472">Membrane</keyword>
<evidence type="ECO:0000313" key="2">
    <source>
        <dbReference type="EMBL" id="NBD24138.1"/>
    </source>
</evidence>
<sequence length="107" mass="11959">MTVGKSLGSGSFALVVLVLGFFFNFKFQNDFMVSHYLFTLFGWDIYTNEGQGFHIPFMAAIAFWLSAVIISKKYPHDFGTTFSYRVGGVMLTISMIVFAVYLVGALV</sequence>
<evidence type="ECO:0000256" key="1">
    <source>
        <dbReference type="SAM" id="Phobius"/>
    </source>
</evidence>
<evidence type="ECO:0000313" key="3">
    <source>
        <dbReference type="Proteomes" id="UP000665561"/>
    </source>
</evidence>
<dbReference type="RefSeq" id="WP_161742935.1">
    <property type="nucleotide sequence ID" value="NZ_JAAAMV010000004.1"/>
</dbReference>
<keyword evidence="1" id="KW-0812">Transmembrane</keyword>
<feature type="transmembrane region" description="Helical" evidence="1">
    <location>
        <begin position="7"/>
        <end position="25"/>
    </location>
</feature>
<feature type="transmembrane region" description="Helical" evidence="1">
    <location>
        <begin position="82"/>
        <end position="104"/>
    </location>
</feature>